<name>A0A1C7LQP3_GRIFR</name>
<sequence length="274" mass="30231">MKDLCRKILLVAQIFPRSIAAPGELAAVLWTAVEAKILQDGGRSARRDGGVISDALWIMASLETTGTQPQAREHLDVDSTFVSFCSESLEAATSENPSSSVEERRNCIRHILSYLRQYIETSGYKYRDAYLFLRDMEDLCKKILLAAQTLPGSIAAPDELAAMFRTAIEAKLDDDDDLNFVMRHNKRTVLDYLSTIEALVTTQPRVSGSQGGAQVDWTGPSPSSLLREEAVVRSETHKEPSNLTGTSSQQLHQFIVEGEFGGEEEQTASWSSSL</sequence>
<dbReference type="AlphaFoldDB" id="A0A1C7LQP3"/>
<gene>
    <name evidence="1" type="ORF">A0H81_13052</name>
</gene>
<reference evidence="1 2" key="1">
    <citation type="submission" date="2016-03" db="EMBL/GenBank/DDBJ databases">
        <title>Whole genome sequencing of Grifola frondosa 9006-11.</title>
        <authorList>
            <person name="Min B."/>
            <person name="Park H."/>
            <person name="Kim J.-G."/>
            <person name="Cho H."/>
            <person name="Oh Y.-L."/>
            <person name="Kong W.-S."/>
            <person name="Choi I.-G."/>
        </authorList>
    </citation>
    <scope>NUCLEOTIDE SEQUENCE [LARGE SCALE GENOMIC DNA]</scope>
    <source>
        <strain evidence="1 2">9006-11</strain>
    </source>
</reference>
<evidence type="ECO:0000313" key="2">
    <source>
        <dbReference type="Proteomes" id="UP000092993"/>
    </source>
</evidence>
<protein>
    <submittedName>
        <fullName evidence="1">Uncharacterized protein</fullName>
    </submittedName>
</protein>
<comment type="caution">
    <text evidence="1">The sequence shown here is derived from an EMBL/GenBank/DDBJ whole genome shotgun (WGS) entry which is preliminary data.</text>
</comment>
<keyword evidence="2" id="KW-1185">Reference proteome</keyword>
<proteinExistence type="predicted"/>
<dbReference type="EMBL" id="LUGG01000025">
    <property type="protein sequence ID" value="OBZ67071.1"/>
    <property type="molecule type" value="Genomic_DNA"/>
</dbReference>
<evidence type="ECO:0000313" key="1">
    <source>
        <dbReference type="EMBL" id="OBZ67071.1"/>
    </source>
</evidence>
<accession>A0A1C7LQP3</accession>
<organism evidence="1 2">
    <name type="scientific">Grifola frondosa</name>
    <name type="common">Maitake</name>
    <name type="synonym">Polyporus frondosus</name>
    <dbReference type="NCBI Taxonomy" id="5627"/>
    <lineage>
        <taxon>Eukaryota</taxon>
        <taxon>Fungi</taxon>
        <taxon>Dikarya</taxon>
        <taxon>Basidiomycota</taxon>
        <taxon>Agaricomycotina</taxon>
        <taxon>Agaricomycetes</taxon>
        <taxon>Polyporales</taxon>
        <taxon>Grifolaceae</taxon>
        <taxon>Grifola</taxon>
    </lineage>
</organism>
<dbReference type="Proteomes" id="UP000092993">
    <property type="component" value="Unassembled WGS sequence"/>
</dbReference>